<gene>
    <name evidence="1" type="ORF">KC19_6G093100</name>
</gene>
<protein>
    <submittedName>
        <fullName evidence="1">Uncharacterized protein</fullName>
    </submittedName>
</protein>
<reference evidence="1 2" key="1">
    <citation type="submission" date="2020-06" db="EMBL/GenBank/DDBJ databases">
        <title>WGS assembly of Ceratodon purpureus strain R40.</title>
        <authorList>
            <person name="Carey S.B."/>
            <person name="Jenkins J."/>
            <person name="Shu S."/>
            <person name="Lovell J.T."/>
            <person name="Sreedasyam A."/>
            <person name="Maumus F."/>
            <person name="Tiley G.P."/>
            <person name="Fernandez-Pozo N."/>
            <person name="Barry K."/>
            <person name="Chen C."/>
            <person name="Wang M."/>
            <person name="Lipzen A."/>
            <person name="Daum C."/>
            <person name="Saski C.A."/>
            <person name="Payton A.C."/>
            <person name="Mcbreen J.C."/>
            <person name="Conrad R.E."/>
            <person name="Kollar L.M."/>
            <person name="Olsson S."/>
            <person name="Huttunen S."/>
            <person name="Landis J.B."/>
            <person name="Wickett N.J."/>
            <person name="Johnson M.G."/>
            <person name="Rensing S.A."/>
            <person name="Grimwood J."/>
            <person name="Schmutz J."/>
            <person name="Mcdaniel S.F."/>
        </authorList>
    </citation>
    <scope>NUCLEOTIDE SEQUENCE [LARGE SCALE GENOMIC DNA]</scope>
    <source>
        <strain evidence="1 2">R40</strain>
    </source>
</reference>
<evidence type="ECO:0000313" key="2">
    <source>
        <dbReference type="Proteomes" id="UP000822688"/>
    </source>
</evidence>
<dbReference type="AlphaFoldDB" id="A0A8T0HIJ8"/>
<name>A0A8T0HIJ8_CERPU</name>
<evidence type="ECO:0000313" key="1">
    <source>
        <dbReference type="EMBL" id="KAG0569472.1"/>
    </source>
</evidence>
<comment type="caution">
    <text evidence="1">The sequence shown here is derived from an EMBL/GenBank/DDBJ whole genome shotgun (WGS) entry which is preliminary data.</text>
</comment>
<proteinExistence type="predicted"/>
<accession>A0A8T0HIJ8</accession>
<sequence>MRSFTKLPQFSVLNRVHVNALNTVPTPPRCNGAILRYQHSCSMDPKREHCTHSSRSLMTVLSIERSFHLDQGSRSACSVGRYRGLRCLCSLLQMVVFRRSESVLFASTR</sequence>
<dbReference type="Proteomes" id="UP000822688">
    <property type="component" value="Chromosome 6"/>
</dbReference>
<keyword evidence="2" id="KW-1185">Reference proteome</keyword>
<organism evidence="1 2">
    <name type="scientific">Ceratodon purpureus</name>
    <name type="common">Fire moss</name>
    <name type="synonym">Dicranum purpureum</name>
    <dbReference type="NCBI Taxonomy" id="3225"/>
    <lineage>
        <taxon>Eukaryota</taxon>
        <taxon>Viridiplantae</taxon>
        <taxon>Streptophyta</taxon>
        <taxon>Embryophyta</taxon>
        <taxon>Bryophyta</taxon>
        <taxon>Bryophytina</taxon>
        <taxon>Bryopsida</taxon>
        <taxon>Dicranidae</taxon>
        <taxon>Pseudoditrichales</taxon>
        <taxon>Ditrichaceae</taxon>
        <taxon>Ceratodon</taxon>
    </lineage>
</organism>
<dbReference type="EMBL" id="CM026427">
    <property type="protein sequence ID" value="KAG0569472.1"/>
    <property type="molecule type" value="Genomic_DNA"/>
</dbReference>